<reference evidence="1 2" key="1">
    <citation type="submission" date="2016-09" db="EMBL/GenBank/DDBJ databases">
        <title>The complete genome sequences of Rhizobium gallicum, symbiovars gallicum and phaseoli, symbionts associated to common bean (Phaseolus vulgaris).</title>
        <authorList>
            <person name="Bustos P."/>
            <person name="Santamaria R.I."/>
            <person name="Perez-Carrascal O.M."/>
            <person name="Juarez S."/>
            <person name="Lozano L."/>
            <person name="Martinez-Flores I."/>
            <person name="Martinez-Romero E."/>
            <person name="Cevallos M."/>
            <person name="Romero D."/>
            <person name="Davila G."/>
            <person name="Gonzalez V."/>
        </authorList>
    </citation>
    <scope>NUCLEOTIDE SEQUENCE [LARGE SCALE GENOMIC DNA]</scope>
    <source>
        <strain evidence="1 2">IE4872</strain>
        <plasmid evidence="2">prgalie4872d</plasmid>
    </source>
</reference>
<dbReference type="EMBL" id="CP017105">
    <property type="protein sequence ID" value="APO70967.1"/>
    <property type="molecule type" value="Genomic_DNA"/>
</dbReference>
<gene>
    <name evidence="1" type="ORF">IE4872_PD00434</name>
</gene>
<accession>A0A1L5NST9</accession>
<evidence type="ECO:0000313" key="1">
    <source>
        <dbReference type="EMBL" id="APO70967.1"/>
    </source>
</evidence>
<geneLocation type="plasmid" evidence="2">
    <name>prgalie4872d</name>
</geneLocation>
<dbReference type="OrthoDB" id="9788689at2"/>
<sequence length="73" mass="7925">MIFSLSGAIWCVGSSRLTEIEAARHYGSRFVTAAGSRPASRSRRSPHIPDGSRIVVTLVCDGLDPGITRRHMT</sequence>
<dbReference type="AlphaFoldDB" id="A0A1L5NST9"/>
<proteinExistence type="predicted"/>
<protein>
    <submittedName>
        <fullName evidence="1">Arginase-like domain-containig protein</fullName>
    </submittedName>
</protein>
<organism evidence="1 2">
    <name type="scientific">Rhizobium gallicum</name>
    <dbReference type="NCBI Taxonomy" id="56730"/>
    <lineage>
        <taxon>Bacteria</taxon>
        <taxon>Pseudomonadati</taxon>
        <taxon>Pseudomonadota</taxon>
        <taxon>Alphaproteobacteria</taxon>
        <taxon>Hyphomicrobiales</taxon>
        <taxon>Rhizobiaceae</taxon>
        <taxon>Rhizobium/Agrobacterium group</taxon>
        <taxon>Rhizobium</taxon>
    </lineage>
</organism>
<dbReference type="Proteomes" id="UP000184749">
    <property type="component" value="Plasmid pRgalIE4872d"/>
</dbReference>
<dbReference type="RefSeq" id="WP_156886575.1">
    <property type="nucleotide sequence ID" value="NZ_CP017105.1"/>
</dbReference>
<evidence type="ECO:0000313" key="2">
    <source>
        <dbReference type="Proteomes" id="UP000184749"/>
    </source>
</evidence>
<name>A0A1L5NST9_9HYPH</name>
<keyword evidence="1" id="KW-0614">Plasmid</keyword>